<keyword evidence="4" id="KW-1185">Reference proteome</keyword>
<dbReference type="SUPFAM" id="SSF64182">
    <property type="entry name" value="DHH phosphoesterases"/>
    <property type="match status" value="1"/>
</dbReference>
<dbReference type="PANTHER" id="PTHR47618:SF1">
    <property type="entry name" value="BIFUNCTIONAL OLIGORIBONUCLEASE AND PAP PHOSPHATASE NRNA"/>
    <property type="match status" value="1"/>
</dbReference>
<comment type="caution">
    <text evidence="3">The sequence shown here is derived from an EMBL/GenBank/DDBJ whole genome shotgun (WGS) entry which is preliminary data.</text>
</comment>
<gene>
    <name evidence="3" type="ORF">B0I31_101315</name>
</gene>
<sequence>MHNDPSVNDPGASDVARPSDDLSAGLAEAARVLSAATDVTLLAHVNPDADALGSALALGLALHRRGVVVRVSFGAPDEVPETLRGLDVAGLLVPASDVPAAPPVLVALDTGSIGRLGPLADRVSTAGVVVVLDHHVSNPGFGHVNVVDDRAEATALVVLRLLDELGVELDEPVARCVYAGLVTDTRSFRHASATTHQVAARLLAAGVDAEAVARPLMDSHPFGYLGMLAKVLSRARLERDAAGGRGFVHAVVTLEDASGLRPEEVESVVDLVRTTAEAEVAAVLKELRPSSWSVSLRAVREVDVREVAQLLGGGGHRLAAGFTATGEADEVLANLRAALETVAASS</sequence>
<reference evidence="3 4" key="1">
    <citation type="submission" date="2018-03" db="EMBL/GenBank/DDBJ databases">
        <title>Genomic Encyclopedia of Type Strains, Phase III (KMG-III): the genomes of soil and plant-associated and newly described type strains.</title>
        <authorList>
            <person name="Whitman W."/>
        </authorList>
    </citation>
    <scope>NUCLEOTIDE SEQUENCE [LARGE SCALE GENOMIC DNA]</scope>
    <source>
        <strain evidence="3 4">CGMCC 4.7097</strain>
    </source>
</reference>
<protein>
    <submittedName>
        <fullName evidence="3">Phosphoesterase RecJ-like protein</fullName>
    </submittedName>
</protein>
<evidence type="ECO:0000313" key="3">
    <source>
        <dbReference type="EMBL" id="PSL58099.1"/>
    </source>
</evidence>
<dbReference type="Proteomes" id="UP000241118">
    <property type="component" value="Unassembled WGS sequence"/>
</dbReference>
<organism evidence="3 4">
    <name type="scientific">Saccharothrix carnea</name>
    <dbReference type="NCBI Taxonomy" id="1280637"/>
    <lineage>
        <taxon>Bacteria</taxon>
        <taxon>Bacillati</taxon>
        <taxon>Actinomycetota</taxon>
        <taxon>Actinomycetes</taxon>
        <taxon>Pseudonocardiales</taxon>
        <taxon>Pseudonocardiaceae</taxon>
        <taxon>Saccharothrix</taxon>
    </lineage>
</organism>
<name>A0A2P8II24_SACCR</name>
<dbReference type="Gene3D" id="3.10.310.30">
    <property type="match status" value="1"/>
</dbReference>
<evidence type="ECO:0000259" key="2">
    <source>
        <dbReference type="Pfam" id="PF02272"/>
    </source>
</evidence>
<feature type="domain" description="DDH" evidence="1">
    <location>
        <begin position="39"/>
        <end position="180"/>
    </location>
</feature>
<dbReference type="InterPro" id="IPR001667">
    <property type="entry name" value="DDH_dom"/>
</dbReference>
<accession>A0A2P8II24</accession>
<proteinExistence type="predicted"/>
<dbReference type="InterPro" id="IPR051319">
    <property type="entry name" value="Oligoribo/pAp-PDE_c-di-AMP_PDE"/>
</dbReference>
<dbReference type="GO" id="GO:0003676">
    <property type="term" value="F:nucleic acid binding"/>
    <property type="evidence" value="ECO:0007669"/>
    <property type="project" value="InterPro"/>
</dbReference>
<evidence type="ECO:0000259" key="1">
    <source>
        <dbReference type="Pfam" id="PF01368"/>
    </source>
</evidence>
<dbReference type="InterPro" id="IPR003156">
    <property type="entry name" value="DHHA1_dom"/>
</dbReference>
<evidence type="ECO:0000313" key="4">
    <source>
        <dbReference type="Proteomes" id="UP000241118"/>
    </source>
</evidence>
<dbReference type="Pfam" id="PF01368">
    <property type="entry name" value="DHH"/>
    <property type="match status" value="1"/>
</dbReference>
<dbReference type="Gene3D" id="3.90.1640.10">
    <property type="entry name" value="inorganic pyrophosphatase (n-terminal core)"/>
    <property type="match status" value="1"/>
</dbReference>
<dbReference type="InterPro" id="IPR038763">
    <property type="entry name" value="DHH_sf"/>
</dbReference>
<dbReference type="AlphaFoldDB" id="A0A2P8II24"/>
<dbReference type="Pfam" id="PF02272">
    <property type="entry name" value="DHHA1"/>
    <property type="match status" value="1"/>
</dbReference>
<dbReference type="PANTHER" id="PTHR47618">
    <property type="entry name" value="BIFUNCTIONAL OLIGORIBONUCLEASE AND PAP PHOSPHATASE NRNA"/>
    <property type="match status" value="1"/>
</dbReference>
<dbReference type="EMBL" id="PYAX01000001">
    <property type="protein sequence ID" value="PSL58099.1"/>
    <property type="molecule type" value="Genomic_DNA"/>
</dbReference>
<feature type="domain" description="DHHA1" evidence="2">
    <location>
        <begin position="252"/>
        <end position="340"/>
    </location>
</feature>